<evidence type="ECO:0000256" key="8">
    <source>
        <dbReference type="SAM" id="MobiDB-lite"/>
    </source>
</evidence>
<evidence type="ECO:0000313" key="11">
    <source>
        <dbReference type="EMBL" id="KAJ7683249.1"/>
    </source>
</evidence>
<proteinExistence type="predicted"/>
<dbReference type="PANTHER" id="PTHR10887">
    <property type="entry name" value="DNA2/NAM7 HELICASE FAMILY"/>
    <property type="match status" value="1"/>
</dbReference>
<dbReference type="Pfam" id="PF13086">
    <property type="entry name" value="AAA_11"/>
    <property type="match status" value="1"/>
</dbReference>
<feature type="compositionally biased region" description="Low complexity" evidence="8">
    <location>
        <begin position="1025"/>
        <end position="1044"/>
    </location>
</feature>
<keyword evidence="5 7" id="KW-0862">Zinc</keyword>
<feature type="compositionally biased region" description="Acidic residues" evidence="8">
    <location>
        <begin position="983"/>
        <end position="1000"/>
    </location>
</feature>
<evidence type="ECO:0000256" key="4">
    <source>
        <dbReference type="ARBA" id="ARBA00022771"/>
    </source>
</evidence>
<feature type="compositionally biased region" description="Low complexity" evidence="8">
    <location>
        <begin position="25"/>
        <end position="41"/>
    </location>
</feature>
<feature type="zinc finger region" description="C3H1-type" evidence="7">
    <location>
        <begin position="48"/>
        <end position="76"/>
    </location>
</feature>
<dbReference type="PANTHER" id="PTHR10887:SF445">
    <property type="entry name" value="NFX1-TYPE ZINC FINGER-CONTAINING PROTEIN 1"/>
    <property type="match status" value="1"/>
</dbReference>
<evidence type="ECO:0000256" key="2">
    <source>
        <dbReference type="ARBA" id="ARBA00022490"/>
    </source>
</evidence>
<dbReference type="Proteomes" id="UP001221757">
    <property type="component" value="Unassembled WGS sequence"/>
</dbReference>
<accession>A0AAD7D846</accession>
<evidence type="ECO:0000313" key="12">
    <source>
        <dbReference type="Proteomes" id="UP001221757"/>
    </source>
</evidence>
<evidence type="ECO:0000256" key="1">
    <source>
        <dbReference type="ARBA" id="ARBA00004496"/>
    </source>
</evidence>
<evidence type="ECO:0000259" key="9">
    <source>
        <dbReference type="PROSITE" id="PS50103"/>
    </source>
</evidence>
<feature type="region of interest" description="Disordered" evidence="8">
    <location>
        <begin position="1905"/>
        <end position="1928"/>
    </location>
</feature>
<dbReference type="PROSITE" id="PS51981">
    <property type="entry name" value="ZF_RZ"/>
    <property type="match status" value="1"/>
</dbReference>
<dbReference type="InterPro" id="IPR046439">
    <property type="entry name" value="ZF_RZ_dom"/>
</dbReference>
<dbReference type="EMBL" id="JARKIE010000110">
    <property type="protein sequence ID" value="KAJ7683249.1"/>
    <property type="molecule type" value="Genomic_DNA"/>
</dbReference>
<dbReference type="PROSITE" id="PS50103">
    <property type="entry name" value="ZF_C3H1"/>
    <property type="match status" value="2"/>
</dbReference>
<evidence type="ECO:0000256" key="5">
    <source>
        <dbReference type="ARBA" id="ARBA00022833"/>
    </source>
</evidence>
<dbReference type="GO" id="GO:0008270">
    <property type="term" value="F:zinc ion binding"/>
    <property type="evidence" value="ECO:0007669"/>
    <property type="project" value="UniProtKB-KW"/>
</dbReference>
<feature type="region of interest" description="Disordered" evidence="8">
    <location>
        <begin position="964"/>
        <end position="1049"/>
    </location>
</feature>
<keyword evidence="12" id="KW-1185">Reference proteome</keyword>
<evidence type="ECO:0008006" key="13">
    <source>
        <dbReference type="Google" id="ProtNLM"/>
    </source>
</evidence>
<dbReference type="CDD" id="cd18808">
    <property type="entry name" value="SF1_C_Upf1"/>
    <property type="match status" value="1"/>
</dbReference>
<dbReference type="InterPro" id="IPR000571">
    <property type="entry name" value="Znf_CCCH"/>
</dbReference>
<feature type="compositionally biased region" description="Acidic residues" evidence="8">
    <location>
        <begin position="964"/>
        <end position="974"/>
    </location>
</feature>
<dbReference type="GO" id="GO:0031048">
    <property type="term" value="P:regulatory ncRNA-mediated heterochromatin formation"/>
    <property type="evidence" value="ECO:0007669"/>
    <property type="project" value="TreeGrafter"/>
</dbReference>
<keyword evidence="3 7" id="KW-0479">Metal-binding</keyword>
<organism evidence="11 12">
    <name type="scientific">Mycena rosella</name>
    <name type="common">Pink bonnet</name>
    <name type="synonym">Agaricus rosellus</name>
    <dbReference type="NCBI Taxonomy" id="1033263"/>
    <lineage>
        <taxon>Eukaryota</taxon>
        <taxon>Fungi</taxon>
        <taxon>Dikarya</taxon>
        <taxon>Basidiomycota</taxon>
        <taxon>Agaricomycotina</taxon>
        <taxon>Agaricomycetes</taxon>
        <taxon>Agaricomycetidae</taxon>
        <taxon>Agaricales</taxon>
        <taxon>Marasmiineae</taxon>
        <taxon>Mycenaceae</taxon>
        <taxon>Mycena</taxon>
    </lineage>
</organism>
<gene>
    <name evidence="11" type="ORF">B0H17DRAFT_1074510</name>
</gene>
<dbReference type="Pfam" id="PF20173">
    <property type="entry name" value="ZnF_RZ-type"/>
    <property type="match status" value="1"/>
</dbReference>
<dbReference type="Gene3D" id="3.40.50.300">
    <property type="entry name" value="P-loop containing nucleotide triphosphate hydrolases"/>
    <property type="match status" value="3"/>
</dbReference>
<dbReference type="GO" id="GO:0031380">
    <property type="term" value="C:nuclear RNA-directed RNA polymerase complex"/>
    <property type="evidence" value="ECO:0007669"/>
    <property type="project" value="TreeGrafter"/>
</dbReference>
<feature type="domain" description="C3H1-type" evidence="9">
    <location>
        <begin position="1"/>
        <end position="26"/>
    </location>
</feature>
<feature type="zinc finger region" description="C3H1-type" evidence="7">
    <location>
        <begin position="1"/>
        <end position="26"/>
    </location>
</feature>
<feature type="domain" description="C3H1-type" evidence="9">
    <location>
        <begin position="48"/>
        <end position="76"/>
    </location>
</feature>
<dbReference type="SUPFAM" id="SSF52540">
    <property type="entry name" value="P-loop containing nucleoside triphosphate hydrolases"/>
    <property type="match status" value="1"/>
</dbReference>
<feature type="region of interest" description="Disordered" evidence="8">
    <location>
        <begin position="10"/>
        <end position="48"/>
    </location>
</feature>
<dbReference type="InterPro" id="IPR041677">
    <property type="entry name" value="DNA2/NAM7_AAA_11"/>
</dbReference>
<dbReference type="SMART" id="SM00356">
    <property type="entry name" value="ZnF_C3H1"/>
    <property type="match status" value="2"/>
</dbReference>
<dbReference type="InterPro" id="IPR041679">
    <property type="entry name" value="DNA2/NAM7-like_C"/>
</dbReference>
<dbReference type="GO" id="GO:0004386">
    <property type="term" value="F:helicase activity"/>
    <property type="evidence" value="ECO:0007669"/>
    <property type="project" value="InterPro"/>
</dbReference>
<keyword evidence="6" id="KW-0391">Immunity</keyword>
<comment type="subcellular location">
    <subcellularLocation>
        <location evidence="1">Cytoplasm</location>
    </subcellularLocation>
</comment>
<keyword evidence="2" id="KW-0963">Cytoplasm</keyword>
<dbReference type="GO" id="GO:0002376">
    <property type="term" value="P:immune system process"/>
    <property type="evidence" value="ECO:0007669"/>
    <property type="project" value="UniProtKB-KW"/>
</dbReference>
<feature type="region of interest" description="Disordered" evidence="8">
    <location>
        <begin position="73"/>
        <end position="95"/>
    </location>
</feature>
<evidence type="ECO:0000256" key="6">
    <source>
        <dbReference type="ARBA" id="ARBA00022859"/>
    </source>
</evidence>
<protein>
    <recommendedName>
        <fullName evidence="13">NFX1-type zinc finger-containing protein 1</fullName>
    </recommendedName>
</protein>
<evidence type="ECO:0000256" key="3">
    <source>
        <dbReference type="ARBA" id="ARBA00022723"/>
    </source>
</evidence>
<comment type="caution">
    <text evidence="11">The sequence shown here is derived from an EMBL/GenBank/DDBJ whole genome shotgun (WGS) entry which is preliminary data.</text>
</comment>
<reference evidence="11" key="1">
    <citation type="submission" date="2023-03" db="EMBL/GenBank/DDBJ databases">
        <title>Massive genome expansion in bonnet fungi (Mycena s.s.) driven by repeated elements and novel gene families across ecological guilds.</title>
        <authorList>
            <consortium name="Lawrence Berkeley National Laboratory"/>
            <person name="Harder C.B."/>
            <person name="Miyauchi S."/>
            <person name="Viragh M."/>
            <person name="Kuo A."/>
            <person name="Thoen E."/>
            <person name="Andreopoulos B."/>
            <person name="Lu D."/>
            <person name="Skrede I."/>
            <person name="Drula E."/>
            <person name="Henrissat B."/>
            <person name="Morin E."/>
            <person name="Kohler A."/>
            <person name="Barry K."/>
            <person name="LaButti K."/>
            <person name="Morin E."/>
            <person name="Salamov A."/>
            <person name="Lipzen A."/>
            <person name="Mereny Z."/>
            <person name="Hegedus B."/>
            <person name="Baldrian P."/>
            <person name="Stursova M."/>
            <person name="Weitz H."/>
            <person name="Taylor A."/>
            <person name="Grigoriev I.V."/>
            <person name="Nagy L.G."/>
            <person name="Martin F."/>
            <person name="Kauserud H."/>
        </authorList>
    </citation>
    <scope>NUCLEOTIDE SEQUENCE</scope>
    <source>
        <strain evidence="11">CBHHK067</strain>
    </source>
</reference>
<dbReference type="InterPro" id="IPR047187">
    <property type="entry name" value="SF1_C_Upf1"/>
</dbReference>
<evidence type="ECO:0000256" key="7">
    <source>
        <dbReference type="PROSITE-ProRule" id="PRU00723"/>
    </source>
</evidence>
<keyword evidence="4 7" id="KW-0863">Zinc-finger</keyword>
<dbReference type="GO" id="GO:0005737">
    <property type="term" value="C:cytoplasm"/>
    <property type="evidence" value="ECO:0007669"/>
    <property type="project" value="UniProtKB-SubCell"/>
</dbReference>
<dbReference type="InterPro" id="IPR027417">
    <property type="entry name" value="P-loop_NTPase"/>
</dbReference>
<name>A0AAD7D846_MYCRO</name>
<dbReference type="Pfam" id="PF13087">
    <property type="entry name" value="AAA_12"/>
    <property type="match status" value="1"/>
</dbReference>
<feature type="domain" description="RZ-type" evidence="10">
    <location>
        <begin position="2209"/>
        <end position="2282"/>
    </location>
</feature>
<dbReference type="InterPro" id="IPR045055">
    <property type="entry name" value="DNA2/NAM7-like"/>
</dbReference>
<evidence type="ECO:0000259" key="10">
    <source>
        <dbReference type="PROSITE" id="PS51981"/>
    </source>
</evidence>
<sequence>MPPCHFYNKPGGCRRGTQCNFSHDGPGPSRSSGPSRASQPPRQGPLPKAPAGICSFYWSTGSCRREFECRFKHTRNPSSSPSPEPSAPEQSTAPNSLAPFLTEAGLARLTASGTDVFFPPPIKPLSPNETHNHLKRFLHDNFRFDKTFDIYGFLVPLGTLNTSGPRWAPEEGPLLLTSLATGNGLLRIGDVFNWPSVSSRAGSSRSQLSFQRGYLPLFKFYSSEFVVKSTLNHLINALYMRILDHFANFSANLDKCMQECMDARSFKDPNGPSEEAIGSQVISSLAVVLFEILTRFKNATATYPALVPMVRSLQTWTQTWIEGICMSPPSFDDPFRETSSTTRDQITGHLRSKVDRLVVIVNREQSKIDRSNQQQIAPSLGLSDFSHEGVVAALNITYEGPGALRPLGPRHDNDFSEIRDIRIAPTHEELVSHLSPFLPGNFRDAPHHLPAESMERLLDIQFRLLREELTAPLRTSVQLVRDDLTRMSPKTILSQLMKSRGGKYRGHTEGQDQVMFNVYTDVTFSPLVPDWRGLSVGLTIDAPPGRARLPQSKARVAFWEGMSGKRLIQGGLVGLVWQTAHGVDVHLGILASSLKDLTDSARKENGDARVSVRVVFFDPAVEVRILNALRNHDVAQTGTKVLVEAPVMFEAIRPFLEALRVEPESLPFANYLVHRSRDFLKSTVISPPRYALVPNFTYQLASLFPPEAGIDDLKLDVSDPTSVTFVRAQLRTSRLDESQCEAVVDTLTRELAMIQGPPGTGKSFTGVEILRVLLANNVRPILMIAFTNHALDHMLVSVLDAGITKKVVRLGSRSADERISKYSMETIEMVAGKNRLDRSFSQHYRDLKAVEEEIRGLMKTFVAANVTSTEFESHLRVQYAEEFEHLYRCPPAWIRILRTAALRDEEGSPWERVGKHGRVEAEDNSMYTFWRRGRDLDFLDTSLANKAEYERKAENQNRFGALEEELQDSSDLDSDVGAKADAEAEEDESSDDEDIEEESWQQEWPMPGTNEGRDRPVQRPNPPASGSGLSTPPSRSSDSSGSTPHAPFPVQVEDLQNPALFFGGPIPVISNTLNRPLELLLEEGTMWSLSRRERSRLHDYWSAEIRERLHQDQLDDFQSLRSRHENILKKHQESKDEIRRQLLNDIDIVGCTTTGAAKLTSLLKSLSPRVMLVEEAGQVLEAHILGSLVPSVEQLILIGDPLQLRPTLNNYSLSMDNKRGQQLFKFDMSLMERLATNGLAMSQINVQRRMRPTISNLIRKPLYPALQDHELVRSYPDVRGFSKNVFFFTHTHRENDGVEESASKYNTFEVNMIKDLVLYLLRQGCYSEEGDIVVLCAYLGQLARVRDALGSEVAVIIDGRDKDNLAEQEEENLEDTDGPQVTHVQVTKRVRLRTVDNYQGEEAKIVILSTVRNAGSKNDDDGTHAYNRPTIGFLASENRTNVALSRAKEGLFILGNATQLASRSKMWRSVVEQLEGMDCLGTAFPVSCQRHPNTVELISQPGKLPPIRTRWFCHPDDPNHVTVSCPQPCRRLCARMHPCHKECSDECGKCMFMVADVELPCGHRVPSIECYRLDALDEVPCRASVLKDFPTCEHSAQMMCSSDPSMASCTSPCGGIMTCCGRSCNSKCHECQPFNDPAAEGNIARVQHREHDCEKLLFCAHRCSNRCSRDHHCSTACQQQCRQECSHSRCQQYCSTPCSPCAKECTWVCPHEKCPLPCGSVCARLPCDKPCERVLSCGHQCPSVCGENCAIQICPICAPNTLKQSVVDLILYRTLEDVEPSFGALDELLITLPKCRHVFTVETLDGHCGMNDFYTREGTDGKWLGLRSPDASAGEIRPPPVCPTCRTAITSPRYGRVFKSADLDILERNIISGMTQNLNKLQQSMAGIVKRDIANALQLESERLRIPSTSEASTDKQRKVRGKARKKALDLPRDMPVPLETLIPSNSMYHGVSPVIAEAWQRATRRLTVMYESSIKIAKTRSAHIKAWEAAFSFLYEQEMNAAVADPARAPRRPAEHAMRMARISVGQPQPRADKRFLVEAFWATLKLRFIIGDLARSWMEELLRKGTEFSPDERKKWGSFGLFVLDTCLRDAQLAFSIAQSSESRRQMTTSTLLMMRARLDRFRFNLDMVRASGGFQAQRSKLLVDVADGIKDSDGTIASTMREHIAVLPNDGQMWLSTNFSATGLLIIDEWRKLERSIRADTFYEPLSLDERMAVVRALDFSHTGHFYTCPQGHVYVITECGGANQTSQCPECGARIGGHNHTLDPTNRRALEFENIGVEAGTRPSPWAWGQL</sequence>
<dbReference type="Pfam" id="PF00642">
    <property type="entry name" value="zf-CCCH"/>
    <property type="match status" value="1"/>
</dbReference>